<evidence type="ECO:0000313" key="2">
    <source>
        <dbReference type="Proteomes" id="UP000236641"/>
    </source>
</evidence>
<dbReference type="PANTHER" id="PTHR35145">
    <property type="entry name" value="CYTOPLASMIC PROTEIN-RELATED"/>
    <property type="match status" value="1"/>
</dbReference>
<dbReference type="InterPro" id="IPR007351">
    <property type="entry name" value="YjbR"/>
</dbReference>
<dbReference type="Proteomes" id="UP000236641">
    <property type="component" value="Unassembled WGS sequence"/>
</dbReference>
<dbReference type="SUPFAM" id="SSF142906">
    <property type="entry name" value="YjbR-like"/>
    <property type="match status" value="1"/>
</dbReference>
<dbReference type="EMBL" id="POWF01000001">
    <property type="protein sequence ID" value="PNQ75124.1"/>
    <property type="molecule type" value="Genomic_DNA"/>
</dbReference>
<protein>
    <submittedName>
        <fullName evidence="1">MmcQ-like protein</fullName>
    </submittedName>
</protein>
<organism evidence="1 2">
    <name type="scientific">Hanstruepera neustonica</name>
    <dbReference type="NCBI Taxonomy" id="1445657"/>
    <lineage>
        <taxon>Bacteria</taxon>
        <taxon>Pseudomonadati</taxon>
        <taxon>Bacteroidota</taxon>
        <taxon>Flavobacteriia</taxon>
        <taxon>Flavobacteriales</taxon>
        <taxon>Flavobacteriaceae</taxon>
        <taxon>Hanstruepera</taxon>
    </lineage>
</organism>
<accession>A0A2K1E4B1</accession>
<comment type="caution">
    <text evidence="1">The sequence shown here is derived from an EMBL/GenBank/DDBJ whole genome shotgun (WGS) entry which is preliminary data.</text>
</comment>
<name>A0A2K1E4B1_9FLAO</name>
<dbReference type="RefSeq" id="WP_103050974.1">
    <property type="nucleotide sequence ID" value="NZ_POWF01000001.1"/>
</dbReference>
<evidence type="ECO:0000313" key="1">
    <source>
        <dbReference type="EMBL" id="PNQ75124.1"/>
    </source>
</evidence>
<dbReference type="Gene3D" id="3.90.1150.30">
    <property type="match status" value="1"/>
</dbReference>
<dbReference type="InterPro" id="IPR038056">
    <property type="entry name" value="YjbR-like_sf"/>
</dbReference>
<dbReference type="OrthoDB" id="9789813at2"/>
<dbReference type="PANTHER" id="PTHR35145:SF1">
    <property type="entry name" value="CYTOPLASMIC PROTEIN"/>
    <property type="match status" value="1"/>
</dbReference>
<keyword evidence="2" id="KW-1185">Reference proteome</keyword>
<proteinExistence type="predicted"/>
<dbReference type="InterPro" id="IPR058532">
    <property type="entry name" value="YjbR/MT2646/Rv2570-like"/>
</dbReference>
<dbReference type="Pfam" id="PF04237">
    <property type="entry name" value="YjbR"/>
    <property type="match status" value="1"/>
</dbReference>
<sequence length="120" mass="14296">MNIEQLRNYCLSKQQVTEHFPFDEDVLVFKVAGKMFLLTSLKSWEENQQAINLKCDPDYALELREQYESIEPGYHMSKKHWNTVRLFDGDLDMLFVKQMIDDSYDLIVKSLPKKIQNEFL</sequence>
<gene>
    <name evidence="1" type="ORF">C1T31_03025</name>
</gene>
<dbReference type="AlphaFoldDB" id="A0A2K1E4B1"/>
<reference evidence="1 2" key="1">
    <citation type="submission" date="2018-01" db="EMBL/GenBank/DDBJ databases">
        <title>The draft genome of Hanstruepera neustonica JCM19743.</title>
        <authorList>
            <person name="He R.-H."/>
            <person name="Du Z.-J."/>
        </authorList>
    </citation>
    <scope>NUCLEOTIDE SEQUENCE [LARGE SCALE GENOMIC DNA]</scope>
    <source>
        <strain evidence="1 2">JCM19743</strain>
    </source>
</reference>